<dbReference type="SMART" id="SM00798">
    <property type="entry name" value="AICARFT_IMPCHas"/>
    <property type="match status" value="1"/>
</dbReference>
<dbReference type="Pfam" id="PF01808">
    <property type="entry name" value="AICARFT_IMPCHas"/>
    <property type="match status" value="1"/>
</dbReference>
<dbReference type="EMBL" id="JAGKQM010000006">
    <property type="protein sequence ID" value="KAH0921240.1"/>
    <property type="molecule type" value="Genomic_DNA"/>
</dbReference>
<dbReference type="PANTHER" id="PTHR11692">
    <property type="entry name" value="BIFUNCTIONAL PURINE BIOSYNTHESIS PROTEIN PURH"/>
    <property type="match status" value="1"/>
</dbReference>
<dbReference type="InterPro" id="IPR036914">
    <property type="entry name" value="MGS-like_dom_sf"/>
</dbReference>
<evidence type="ECO:0000313" key="3">
    <source>
        <dbReference type="Proteomes" id="UP000824890"/>
    </source>
</evidence>
<feature type="domain" description="MGS-like" evidence="1">
    <location>
        <begin position="160"/>
        <end position="247"/>
    </location>
</feature>
<dbReference type="InterPro" id="IPR002695">
    <property type="entry name" value="PurH-like"/>
</dbReference>
<organism evidence="2 3">
    <name type="scientific">Brassica napus</name>
    <name type="common">Rape</name>
    <dbReference type="NCBI Taxonomy" id="3708"/>
    <lineage>
        <taxon>Eukaryota</taxon>
        <taxon>Viridiplantae</taxon>
        <taxon>Streptophyta</taxon>
        <taxon>Embryophyta</taxon>
        <taxon>Tracheophyta</taxon>
        <taxon>Spermatophyta</taxon>
        <taxon>Magnoliopsida</taxon>
        <taxon>eudicotyledons</taxon>
        <taxon>Gunneridae</taxon>
        <taxon>Pentapetalae</taxon>
        <taxon>rosids</taxon>
        <taxon>malvids</taxon>
        <taxon>Brassicales</taxon>
        <taxon>Brassicaceae</taxon>
        <taxon>Brassiceae</taxon>
        <taxon>Brassica</taxon>
    </lineage>
</organism>
<reference evidence="2 3" key="1">
    <citation type="submission" date="2021-05" db="EMBL/GenBank/DDBJ databases">
        <title>Genome Assembly of Synthetic Allotetraploid Brassica napus Reveals Homoeologous Exchanges between Subgenomes.</title>
        <authorList>
            <person name="Davis J.T."/>
        </authorList>
    </citation>
    <scope>NUCLEOTIDE SEQUENCE [LARGE SCALE GENOMIC DNA]</scope>
    <source>
        <strain evidence="3">cv. Da-Ae</strain>
        <tissue evidence="2">Seedling</tissue>
    </source>
</reference>
<evidence type="ECO:0000313" key="2">
    <source>
        <dbReference type="EMBL" id="KAH0921240.1"/>
    </source>
</evidence>
<dbReference type="Gene3D" id="3.40.50.1380">
    <property type="entry name" value="Methylglyoxal synthase-like domain"/>
    <property type="match status" value="1"/>
</dbReference>
<protein>
    <recommendedName>
        <fullName evidence="1">MGS-like domain-containing protein</fullName>
    </recommendedName>
</protein>
<dbReference type="InterPro" id="IPR011607">
    <property type="entry name" value="MGS-like_dom"/>
</dbReference>
<comment type="caution">
    <text evidence="2">The sequence shown here is derived from an EMBL/GenBank/DDBJ whole genome shotgun (WGS) entry which is preliminary data.</text>
</comment>
<feature type="non-terminal residue" evidence="2">
    <location>
        <position position="1"/>
    </location>
</feature>
<gene>
    <name evidence="2" type="ORF">HID58_021258</name>
</gene>
<accession>A0ABQ8CVX2</accession>
<dbReference type="PANTHER" id="PTHR11692:SF2">
    <property type="entry name" value="MGS-LIKE DOMAIN-CONTAINING PROTEIN"/>
    <property type="match status" value="1"/>
</dbReference>
<name>A0ABQ8CVX2_BRANA</name>
<dbReference type="SMART" id="SM00851">
    <property type="entry name" value="MGS"/>
    <property type="match status" value="1"/>
</dbReference>
<dbReference type="CDD" id="cd01421">
    <property type="entry name" value="IMPCH"/>
    <property type="match status" value="1"/>
</dbReference>
<dbReference type="Proteomes" id="UP000824890">
    <property type="component" value="Unassembled WGS sequence"/>
</dbReference>
<dbReference type="SUPFAM" id="SSF52335">
    <property type="entry name" value="Methylglyoxal synthase-like"/>
    <property type="match status" value="1"/>
</dbReference>
<proteinExistence type="predicted"/>
<keyword evidence="3" id="KW-1185">Reference proteome</keyword>
<sequence length="455" mass="50736">KHMDQESRSKRTENDDISSLRSWITLKRPADESLRHSISPLRMATKDASLRPREAKLKFRLIHIGEARNPKSKILIGQEILLIDEEKQQVYSKLLRPSFITVQTMSESQTALKNQPQSSASSGLSYSWQRSSRVRIHYRLYSRNCLYLGECWSLCHQSGDFLFPHSLAGGNDLEKLNDRAKTLHPNIHGGILARRDVEHHMEAFNEHGVGTFDVVVINLYPFYDKVTAPGGISFEDGIENIDIGGAAMIKAVAKNHKDVLIVVDSEDYQAVLEYLKGAQNDQKFRRKSAWKAFQHIAAYDSAVSEWLWKQTEGRRSRCSGFQLCWIPAVSVLRYGVELAVADKSDEAVYVGSGGEITKLTNIRAAEAGHLHTFTISSIFNKRNCPPVPDFVVDGVSSLTINVCAGPPDNENEPAGETTAGGASVTNLLIPTSLKQLRRHALHRLKRIVVSHGVGS</sequence>
<evidence type="ECO:0000259" key="1">
    <source>
        <dbReference type="SMART" id="SM00851"/>
    </source>
</evidence>